<feature type="domain" description="Cyclin-like" evidence="10">
    <location>
        <begin position="193"/>
        <end position="277"/>
    </location>
</feature>
<dbReference type="InterPro" id="IPR039361">
    <property type="entry name" value="Cyclin"/>
</dbReference>
<sequence>MAARAVVPQRHMRLRGEVKPKMVAAEGRTRRVLKDIGNLVPDGAVEGGKPGPQPAEKNKKAISKKLEGAVKGGDVAKAAVTQKCKAEKQLTVLRSANERNIIIISDTKSRDKNKKSLTSTLSARSKAACGLTNNPRDSVANIDAADANNELAVVEYIDDMYKFYKLAEDESRVSDYMGSQPDLNAKMRSILVDWLIEVHRKFDLMPETLYLTVNIVDRFLSLKTVPRRELQLVGISSMLIACKYEEIWAPEVNDFVNISANTYQREQILAMEKTILGRLEWLLTVPTPYVFLVRYVKASDSSDEEVENMVFFLAELGVMNYPVATSYSPSMIASAAVYAARRTLHKSPVWTATLQHHTGYVEDELKECAELLVNLHRGVADGKLKAVYRKYSSPDRGAIALLPPAKSPSEENV</sequence>
<keyword evidence="7" id="KW-0131">Cell cycle</keyword>
<dbReference type="InterPro" id="IPR013763">
    <property type="entry name" value="Cyclin-like_dom"/>
</dbReference>
<protein>
    <recommendedName>
        <fullName evidence="8">B-like cyclin</fullName>
    </recommendedName>
</protein>
<evidence type="ECO:0000256" key="5">
    <source>
        <dbReference type="ARBA" id="ARBA00022776"/>
    </source>
</evidence>
<keyword evidence="12" id="KW-1185">Reference proteome</keyword>
<keyword evidence="5" id="KW-0498">Mitosis</keyword>
<dbReference type="CDD" id="cd20567">
    <property type="entry name" value="CYCLIN_AtCycB-like_rpt1"/>
    <property type="match status" value="1"/>
</dbReference>
<dbReference type="Pfam" id="PF02984">
    <property type="entry name" value="Cyclin_C"/>
    <property type="match status" value="1"/>
</dbReference>
<dbReference type="GO" id="GO:0010332">
    <property type="term" value="P:response to gamma radiation"/>
    <property type="evidence" value="ECO:0007669"/>
    <property type="project" value="UniProtKB-ARBA"/>
</dbReference>
<dbReference type="SUPFAM" id="SSF47954">
    <property type="entry name" value="Cyclin-like"/>
    <property type="match status" value="2"/>
</dbReference>
<evidence type="ECO:0000256" key="7">
    <source>
        <dbReference type="ARBA" id="ARBA00023306"/>
    </source>
</evidence>
<dbReference type="InterPro" id="IPR048258">
    <property type="entry name" value="Cyclins_cyclin-box"/>
</dbReference>
<dbReference type="GO" id="GO:0051301">
    <property type="term" value="P:cell division"/>
    <property type="evidence" value="ECO:0007669"/>
    <property type="project" value="UniProtKB-KW"/>
</dbReference>
<evidence type="ECO:0000313" key="13">
    <source>
        <dbReference type="RefSeq" id="XP_022152988.1"/>
    </source>
</evidence>
<dbReference type="InterPro" id="IPR036915">
    <property type="entry name" value="Cyclin-like_sf"/>
</dbReference>
<feature type="domain" description="Cyclin-like" evidence="10">
    <location>
        <begin position="290"/>
        <end position="374"/>
    </location>
</feature>
<dbReference type="GeneID" id="111020594"/>
<evidence type="ECO:0000256" key="1">
    <source>
        <dbReference type="ARBA" id="ARBA00003222"/>
    </source>
</evidence>
<dbReference type="GO" id="GO:0016538">
    <property type="term" value="F:cyclin-dependent protein serine/threonine kinase regulator activity"/>
    <property type="evidence" value="ECO:0007669"/>
    <property type="project" value="InterPro"/>
</dbReference>
<dbReference type="Proteomes" id="UP000504603">
    <property type="component" value="Unplaced"/>
</dbReference>
<evidence type="ECO:0000256" key="4">
    <source>
        <dbReference type="ARBA" id="ARBA00022618"/>
    </source>
</evidence>
<gene>
    <name evidence="13" type="primary">LOC111020594</name>
</gene>
<comment type="similarity">
    <text evidence="2">Belongs to the cyclin family. Cyclin AB subfamily.</text>
</comment>
<comment type="function">
    <text evidence="1">Essential for the control of the cell cycle at the G2/M (mitosis) transition.</text>
</comment>
<dbReference type="RefSeq" id="XP_022152988.1">
    <property type="nucleotide sequence ID" value="XM_022297296.1"/>
</dbReference>
<dbReference type="InterPro" id="IPR006671">
    <property type="entry name" value="Cyclin_N"/>
</dbReference>
<evidence type="ECO:0000259" key="11">
    <source>
        <dbReference type="SMART" id="SM01332"/>
    </source>
</evidence>
<reference evidence="13" key="1">
    <citation type="submission" date="2025-08" db="UniProtKB">
        <authorList>
            <consortium name="RefSeq"/>
        </authorList>
    </citation>
    <scope>IDENTIFICATION</scope>
    <source>
        <strain evidence="13">OHB3-1</strain>
    </source>
</reference>
<dbReference type="InterPro" id="IPR004367">
    <property type="entry name" value="Cyclin_C-dom"/>
</dbReference>
<dbReference type="CDD" id="cd20511">
    <property type="entry name" value="CYCLIN_AtCycB-like_rpt2"/>
    <property type="match status" value="1"/>
</dbReference>
<evidence type="ECO:0000256" key="6">
    <source>
        <dbReference type="ARBA" id="ARBA00023127"/>
    </source>
</evidence>
<dbReference type="SMART" id="SM00385">
    <property type="entry name" value="CYCLIN"/>
    <property type="match status" value="2"/>
</dbReference>
<evidence type="ECO:0000259" key="10">
    <source>
        <dbReference type="SMART" id="SM00385"/>
    </source>
</evidence>
<evidence type="ECO:0000256" key="8">
    <source>
        <dbReference type="ARBA" id="ARBA00032263"/>
    </source>
</evidence>
<feature type="domain" description="Cyclin C-terminal" evidence="11">
    <location>
        <begin position="286"/>
        <end position="405"/>
    </location>
</feature>
<dbReference type="PANTHER" id="PTHR10177">
    <property type="entry name" value="CYCLINS"/>
    <property type="match status" value="1"/>
</dbReference>
<dbReference type="PIRSF" id="PIRSF001771">
    <property type="entry name" value="Cyclin_A_B_D_E"/>
    <property type="match status" value="1"/>
</dbReference>
<dbReference type="PROSITE" id="PS00292">
    <property type="entry name" value="CYCLINS"/>
    <property type="match status" value="1"/>
</dbReference>
<dbReference type="GO" id="GO:0044772">
    <property type="term" value="P:mitotic cell cycle phase transition"/>
    <property type="evidence" value="ECO:0007669"/>
    <property type="project" value="InterPro"/>
</dbReference>
<dbReference type="InterPro" id="IPR046965">
    <property type="entry name" value="Cyclin_A/B-like"/>
</dbReference>
<dbReference type="OrthoDB" id="5590282at2759"/>
<dbReference type="FunFam" id="1.10.472.10:FF:000032">
    <property type="entry name" value="G2/mitotic-specific cyclin-1"/>
    <property type="match status" value="1"/>
</dbReference>
<dbReference type="FunFam" id="1.10.472.10:FF:000001">
    <property type="entry name" value="G2/mitotic-specific cyclin"/>
    <property type="match status" value="1"/>
</dbReference>
<keyword evidence="6 9" id="KW-0195">Cyclin</keyword>
<dbReference type="AlphaFoldDB" id="A0A6J1DGB9"/>
<dbReference type="SMART" id="SM01332">
    <property type="entry name" value="Cyclin_C"/>
    <property type="match status" value="1"/>
</dbReference>
<evidence type="ECO:0000256" key="3">
    <source>
        <dbReference type="ARBA" id="ARBA00011177"/>
    </source>
</evidence>
<evidence type="ECO:0000313" key="12">
    <source>
        <dbReference type="Proteomes" id="UP000504603"/>
    </source>
</evidence>
<comment type="subunit">
    <text evidence="3">Interacts with the CDC2 protein kinase to form a serine/threonine kinase holoenzyme complex also known as maturation promoting factor (MPF). The cyclin subunit imparts substrate specificity to the complex.</text>
</comment>
<dbReference type="Pfam" id="PF00134">
    <property type="entry name" value="Cyclin_N"/>
    <property type="match status" value="1"/>
</dbReference>
<proteinExistence type="inferred from homology"/>
<organism evidence="12 13">
    <name type="scientific">Momordica charantia</name>
    <name type="common">Bitter gourd</name>
    <name type="synonym">Balsam pear</name>
    <dbReference type="NCBI Taxonomy" id="3673"/>
    <lineage>
        <taxon>Eukaryota</taxon>
        <taxon>Viridiplantae</taxon>
        <taxon>Streptophyta</taxon>
        <taxon>Embryophyta</taxon>
        <taxon>Tracheophyta</taxon>
        <taxon>Spermatophyta</taxon>
        <taxon>Magnoliopsida</taxon>
        <taxon>eudicotyledons</taxon>
        <taxon>Gunneridae</taxon>
        <taxon>Pentapetalae</taxon>
        <taxon>rosids</taxon>
        <taxon>fabids</taxon>
        <taxon>Cucurbitales</taxon>
        <taxon>Cucurbitaceae</taxon>
        <taxon>Momordiceae</taxon>
        <taxon>Momordica</taxon>
    </lineage>
</organism>
<accession>A0A6J1DGB9</accession>
<keyword evidence="4" id="KW-0132">Cell division</keyword>
<name>A0A6J1DGB9_MOMCH</name>
<dbReference type="Gene3D" id="1.10.472.10">
    <property type="entry name" value="Cyclin-like"/>
    <property type="match status" value="2"/>
</dbReference>
<evidence type="ECO:0000256" key="9">
    <source>
        <dbReference type="RuleBase" id="RU000383"/>
    </source>
</evidence>
<evidence type="ECO:0000256" key="2">
    <source>
        <dbReference type="ARBA" id="ARBA00006955"/>
    </source>
</evidence>
<dbReference type="KEGG" id="mcha:111020594"/>